<reference evidence="2 3" key="1">
    <citation type="journal article" date="2022" name="Nat. Ecol. Evol.">
        <title>A masculinizing supergene underlies an exaggerated male reproductive morph in a spider.</title>
        <authorList>
            <person name="Hendrickx F."/>
            <person name="De Corte Z."/>
            <person name="Sonet G."/>
            <person name="Van Belleghem S.M."/>
            <person name="Kostlbacher S."/>
            <person name="Vangestel C."/>
        </authorList>
    </citation>
    <scope>NUCLEOTIDE SEQUENCE [LARGE SCALE GENOMIC DNA]</scope>
    <source>
        <strain evidence="2">W744_W776</strain>
    </source>
</reference>
<dbReference type="EMBL" id="JAFNEN010000076">
    <property type="protein sequence ID" value="KAG8195909.1"/>
    <property type="molecule type" value="Genomic_DNA"/>
</dbReference>
<dbReference type="PANTHER" id="PTHR15544">
    <property type="entry name" value="OSMOSIS RESPONSIVE FACTOR"/>
    <property type="match status" value="1"/>
</dbReference>
<organism evidence="2 3">
    <name type="scientific">Oedothorax gibbosus</name>
    <dbReference type="NCBI Taxonomy" id="931172"/>
    <lineage>
        <taxon>Eukaryota</taxon>
        <taxon>Metazoa</taxon>
        <taxon>Ecdysozoa</taxon>
        <taxon>Arthropoda</taxon>
        <taxon>Chelicerata</taxon>
        <taxon>Arachnida</taxon>
        <taxon>Araneae</taxon>
        <taxon>Araneomorphae</taxon>
        <taxon>Entelegynae</taxon>
        <taxon>Araneoidea</taxon>
        <taxon>Linyphiidae</taxon>
        <taxon>Erigoninae</taxon>
        <taxon>Oedothorax</taxon>
    </lineage>
</organism>
<dbReference type="Pfam" id="PF13181">
    <property type="entry name" value="TPR_8"/>
    <property type="match status" value="1"/>
</dbReference>
<keyword evidence="1" id="KW-0802">TPR repeat</keyword>
<evidence type="ECO:0000313" key="2">
    <source>
        <dbReference type="EMBL" id="KAG8195909.1"/>
    </source>
</evidence>
<dbReference type="PROSITE" id="PS50005">
    <property type="entry name" value="TPR"/>
    <property type="match status" value="1"/>
</dbReference>
<protein>
    <recommendedName>
        <fullName evidence="4">Tetratricopeptide repeat protein 33</fullName>
    </recommendedName>
</protein>
<evidence type="ECO:0000313" key="3">
    <source>
        <dbReference type="Proteomes" id="UP000827092"/>
    </source>
</evidence>
<keyword evidence="3" id="KW-1185">Reference proteome</keyword>
<evidence type="ECO:0008006" key="4">
    <source>
        <dbReference type="Google" id="ProtNLM"/>
    </source>
</evidence>
<dbReference type="InterPro" id="IPR011990">
    <property type="entry name" value="TPR-like_helical_dom_sf"/>
</dbReference>
<gene>
    <name evidence="2" type="ORF">JTE90_001144</name>
</gene>
<dbReference type="InterPro" id="IPR019734">
    <property type="entry name" value="TPR_rpt"/>
</dbReference>
<dbReference type="PANTHER" id="PTHR15544:SF0">
    <property type="entry name" value="TETRATRICOPEPTIDE REPEAT PROTEIN 33"/>
    <property type="match status" value="1"/>
</dbReference>
<evidence type="ECO:0000256" key="1">
    <source>
        <dbReference type="PROSITE-ProRule" id="PRU00339"/>
    </source>
</evidence>
<name>A0AAV6VJ21_9ARAC</name>
<accession>A0AAV6VJ21</accession>
<dbReference type="SUPFAM" id="SSF48452">
    <property type="entry name" value="TPR-like"/>
    <property type="match status" value="1"/>
</dbReference>
<sequence>MTTFSWKRKAGQNVSRDISCKFEANAQPETLANEAFLQQFKRKRKGEEENRKKKCEELKGEGVRLAQLNRFHEAVAEFDKALLLIPDEKILEMRAQALLELDIPFPAVQSAEKATKLNPRFWEAYQTLGRSQLGIGDLQMAKSSFSKAIHVNPIEKELWDDLKWTIKLKHDKEELVSETTNTEQGPKPYTI</sequence>
<feature type="repeat" description="TPR" evidence="1">
    <location>
        <begin position="122"/>
        <end position="155"/>
    </location>
</feature>
<dbReference type="AlphaFoldDB" id="A0AAV6VJ21"/>
<dbReference type="Proteomes" id="UP000827092">
    <property type="component" value="Unassembled WGS sequence"/>
</dbReference>
<proteinExistence type="predicted"/>
<dbReference type="InterPro" id="IPR052658">
    <property type="entry name" value="TPR-containing"/>
</dbReference>
<dbReference type="Gene3D" id="1.25.40.10">
    <property type="entry name" value="Tetratricopeptide repeat domain"/>
    <property type="match status" value="1"/>
</dbReference>
<dbReference type="SMART" id="SM00028">
    <property type="entry name" value="TPR"/>
    <property type="match status" value="2"/>
</dbReference>
<comment type="caution">
    <text evidence="2">The sequence shown here is derived from an EMBL/GenBank/DDBJ whole genome shotgun (WGS) entry which is preliminary data.</text>
</comment>